<dbReference type="SUPFAM" id="SSF101233">
    <property type="entry name" value="PWI domain"/>
    <property type="match status" value="1"/>
</dbReference>
<comment type="caution">
    <text evidence="4">The sequence shown here is derived from an EMBL/GenBank/DDBJ whole genome shotgun (WGS) entry which is preliminary data.</text>
</comment>
<dbReference type="AlphaFoldDB" id="A0A0H1BPB3"/>
<dbReference type="InterPro" id="IPR036483">
    <property type="entry name" value="PWI_dom_sf"/>
</dbReference>
<dbReference type="GO" id="GO:0006397">
    <property type="term" value="P:mRNA processing"/>
    <property type="evidence" value="ECO:0007669"/>
    <property type="project" value="UniProtKB-KW"/>
</dbReference>
<protein>
    <recommendedName>
        <fullName evidence="3">PWI domain-containing protein</fullName>
    </recommendedName>
</protein>
<keyword evidence="1" id="KW-0507">mRNA processing</keyword>
<accession>A0A0H1BPB3</accession>
<dbReference type="STRING" id="2060906.A0A0H1BPB3"/>
<sequence>MQFTEEQAAEVKGWVVKRLEDISDADSDVLADYVLALIRSDAPDEDIRKASVENLEDFLKESQ</sequence>
<proteinExistence type="predicted"/>
<dbReference type="PANTHER" id="PTHR14398:SF0">
    <property type="entry name" value="ZINC FINGER PROTEIN SWM"/>
    <property type="match status" value="1"/>
</dbReference>
<name>A0A0H1BPB3_9EURO</name>
<dbReference type="InterPro" id="IPR002483">
    <property type="entry name" value="PWI_dom"/>
</dbReference>
<organism evidence="4 5">
    <name type="scientific">Blastomyces silverae</name>
    <dbReference type="NCBI Taxonomy" id="2060906"/>
    <lineage>
        <taxon>Eukaryota</taxon>
        <taxon>Fungi</taxon>
        <taxon>Dikarya</taxon>
        <taxon>Ascomycota</taxon>
        <taxon>Pezizomycotina</taxon>
        <taxon>Eurotiomycetes</taxon>
        <taxon>Eurotiomycetidae</taxon>
        <taxon>Onygenales</taxon>
        <taxon>Ajellomycetaceae</taxon>
        <taxon>Blastomyces</taxon>
    </lineage>
</organism>
<dbReference type="EMBL" id="LDEV01001785">
    <property type="protein sequence ID" value="KLJ11016.1"/>
    <property type="molecule type" value="Genomic_DNA"/>
</dbReference>
<evidence type="ECO:0000256" key="2">
    <source>
        <dbReference type="ARBA" id="ARBA00022884"/>
    </source>
</evidence>
<keyword evidence="5" id="KW-1185">Reference proteome</keyword>
<keyword evidence="2" id="KW-0694">RNA-binding</keyword>
<dbReference type="Pfam" id="PF01480">
    <property type="entry name" value="PWI"/>
    <property type="match status" value="1"/>
</dbReference>
<dbReference type="GO" id="GO:0003723">
    <property type="term" value="F:RNA binding"/>
    <property type="evidence" value="ECO:0007669"/>
    <property type="project" value="UniProtKB-KW"/>
</dbReference>
<evidence type="ECO:0000313" key="4">
    <source>
        <dbReference type="EMBL" id="KLJ11016.1"/>
    </source>
</evidence>
<evidence type="ECO:0000256" key="1">
    <source>
        <dbReference type="ARBA" id="ARBA00022664"/>
    </source>
</evidence>
<dbReference type="PANTHER" id="PTHR14398">
    <property type="entry name" value="RNA RECOGNITION RRM/RNP DOMAIN"/>
    <property type="match status" value="1"/>
</dbReference>
<feature type="domain" description="PWI" evidence="3">
    <location>
        <begin position="10"/>
        <end position="61"/>
    </location>
</feature>
<dbReference type="Gene3D" id="1.20.1390.10">
    <property type="entry name" value="PWI domain"/>
    <property type="match status" value="1"/>
</dbReference>
<dbReference type="Proteomes" id="UP000053573">
    <property type="component" value="Unassembled WGS sequence"/>
</dbReference>
<evidence type="ECO:0000313" key="5">
    <source>
        <dbReference type="Proteomes" id="UP000053573"/>
    </source>
</evidence>
<dbReference type="InterPro" id="IPR045137">
    <property type="entry name" value="RBM26/27"/>
</dbReference>
<dbReference type="GO" id="GO:0005634">
    <property type="term" value="C:nucleus"/>
    <property type="evidence" value="ECO:0007669"/>
    <property type="project" value="TreeGrafter"/>
</dbReference>
<evidence type="ECO:0000259" key="3">
    <source>
        <dbReference type="Pfam" id="PF01480"/>
    </source>
</evidence>
<gene>
    <name evidence="4" type="ORF">EMPG_13695</name>
</gene>
<reference evidence="5" key="1">
    <citation type="journal article" date="2015" name="PLoS Genet.">
        <title>The dynamic genome and transcriptome of the human fungal pathogen Blastomyces and close relative Emmonsia.</title>
        <authorList>
            <person name="Munoz J.F."/>
            <person name="Gauthier G.M."/>
            <person name="Desjardins C.A."/>
            <person name="Gallo J.E."/>
            <person name="Holder J."/>
            <person name="Sullivan T.D."/>
            <person name="Marty A.J."/>
            <person name="Carmen J.C."/>
            <person name="Chen Z."/>
            <person name="Ding L."/>
            <person name="Gujja S."/>
            <person name="Magrini V."/>
            <person name="Misas E."/>
            <person name="Mitreva M."/>
            <person name="Priest M."/>
            <person name="Saif S."/>
            <person name="Whiston E.A."/>
            <person name="Young S."/>
            <person name="Zeng Q."/>
            <person name="Goldman W.E."/>
            <person name="Mardis E.R."/>
            <person name="Taylor J.W."/>
            <person name="McEwen J.G."/>
            <person name="Clay O.K."/>
            <person name="Klein B.S."/>
            <person name="Cuomo C.A."/>
        </authorList>
    </citation>
    <scope>NUCLEOTIDE SEQUENCE [LARGE SCALE GENOMIC DNA]</scope>
    <source>
        <strain evidence="5">UAMH 139</strain>
    </source>
</reference>
<dbReference type="OrthoDB" id="443401at2759"/>